<keyword evidence="4" id="KW-1185">Reference proteome</keyword>
<protein>
    <submittedName>
        <fullName evidence="3">Putative tricarboxylic transport membrane protein</fullName>
    </submittedName>
</protein>
<proteinExistence type="predicted"/>
<name>A0A839ZDB9_9HYPH</name>
<organism evidence="3 4">
    <name type="scientific">Ancylobacter tetraedralis</name>
    <dbReference type="NCBI Taxonomy" id="217068"/>
    <lineage>
        <taxon>Bacteria</taxon>
        <taxon>Pseudomonadati</taxon>
        <taxon>Pseudomonadota</taxon>
        <taxon>Alphaproteobacteria</taxon>
        <taxon>Hyphomicrobiales</taxon>
        <taxon>Xanthobacteraceae</taxon>
        <taxon>Ancylobacter</taxon>
    </lineage>
</organism>
<dbReference type="Proteomes" id="UP000533469">
    <property type="component" value="Unassembled WGS sequence"/>
</dbReference>
<dbReference type="InterPro" id="IPR009936">
    <property type="entry name" value="DUF1468"/>
</dbReference>
<dbReference type="Pfam" id="PF07331">
    <property type="entry name" value="TctB"/>
    <property type="match status" value="1"/>
</dbReference>
<accession>A0A839ZDB9</accession>
<feature type="transmembrane region" description="Helical" evidence="1">
    <location>
        <begin position="45"/>
        <end position="65"/>
    </location>
</feature>
<gene>
    <name evidence="3" type="ORF">FHS55_003412</name>
</gene>
<keyword evidence="1" id="KW-0812">Transmembrane</keyword>
<reference evidence="3 4" key="1">
    <citation type="submission" date="2020-08" db="EMBL/GenBank/DDBJ databases">
        <title>Genomic Encyclopedia of Type Strains, Phase IV (KMG-IV): sequencing the most valuable type-strain genomes for metagenomic binning, comparative biology and taxonomic classification.</title>
        <authorList>
            <person name="Goeker M."/>
        </authorList>
    </citation>
    <scope>NUCLEOTIDE SEQUENCE [LARGE SCALE GENOMIC DNA]</scope>
    <source>
        <strain evidence="3 4">DSM 5895</strain>
    </source>
</reference>
<feature type="domain" description="DUF1468" evidence="2">
    <location>
        <begin position="15"/>
        <end position="148"/>
    </location>
</feature>
<dbReference type="RefSeq" id="WP_183190929.1">
    <property type="nucleotide sequence ID" value="NZ_JACICD010000006.1"/>
</dbReference>
<sequence>MPMTNPQRSRNDLYVGAIFISLAIFFGSEARHYDLGAGGQVGPGLFPVVLSVLLLGLGIAIGLQYWRAHSDHQARPVPWRALVLVCLSLFLFGYASDDLGLVPIVFICTALTALSSTQNSFAAALIIAAVMSLLCFAVFKLGLGINLPSFGPVFGL</sequence>
<keyword evidence="1" id="KW-0472">Membrane</keyword>
<evidence type="ECO:0000313" key="4">
    <source>
        <dbReference type="Proteomes" id="UP000533469"/>
    </source>
</evidence>
<feature type="transmembrane region" description="Helical" evidence="1">
    <location>
        <begin position="77"/>
        <end position="95"/>
    </location>
</feature>
<feature type="transmembrane region" description="Helical" evidence="1">
    <location>
        <begin position="101"/>
        <end position="117"/>
    </location>
</feature>
<dbReference type="EMBL" id="JACICD010000006">
    <property type="protein sequence ID" value="MBB3772791.1"/>
    <property type="molecule type" value="Genomic_DNA"/>
</dbReference>
<evidence type="ECO:0000259" key="2">
    <source>
        <dbReference type="Pfam" id="PF07331"/>
    </source>
</evidence>
<feature type="transmembrane region" description="Helical" evidence="1">
    <location>
        <begin position="124"/>
        <end position="147"/>
    </location>
</feature>
<keyword evidence="1" id="KW-1133">Transmembrane helix</keyword>
<dbReference type="AlphaFoldDB" id="A0A839ZDB9"/>
<evidence type="ECO:0000313" key="3">
    <source>
        <dbReference type="EMBL" id="MBB3772791.1"/>
    </source>
</evidence>
<comment type="caution">
    <text evidence="3">The sequence shown here is derived from an EMBL/GenBank/DDBJ whole genome shotgun (WGS) entry which is preliminary data.</text>
</comment>
<evidence type="ECO:0000256" key="1">
    <source>
        <dbReference type="SAM" id="Phobius"/>
    </source>
</evidence>
<feature type="transmembrane region" description="Helical" evidence="1">
    <location>
        <begin position="12"/>
        <end position="33"/>
    </location>
</feature>